<dbReference type="CDD" id="cd19071">
    <property type="entry name" value="AKR_AKR1-5-like"/>
    <property type="match status" value="1"/>
</dbReference>
<reference evidence="5 6" key="1">
    <citation type="submission" date="2019-04" db="EMBL/GenBank/DDBJ databases">
        <title>Friends and foes A comparative genomics studyof 23 Aspergillus species from section Flavi.</title>
        <authorList>
            <consortium name="DOE Joint Genome Institute"/>
            <person name="Kjaerbolling I."/>
            <person name="Vesth T."/>
            <person name="Frisvad J.C."/>
            <person name="Nybo J.L."/>
            <person name="Theobald S."/>
            <person name="Kildgaard S."/>
            <person name="Isbrandt T."/>
            <person name="Kuo A."/>
            <person name="Sato A."/>
            <person name="Lyhne E.K."/>
            <person name="Kogle M.E."/>
            <person name="Wiebenga A."/>
            <person name="Kun R.S."/>
            <person name="Lubbers R.J."/>
            <person name="Makela M.R."/>
            <person name="Barry K."/>
            <person name="Chovatia M."/>
            <person name="Clum A."/>
            <person name="Daum C."/>
            <person name="Haridas S."/>
            <person name="He G."/>
            <person name="LaButti K."/>
            <person name="Lipzen A."/>
            <person name="Mondo S."/>
            <person name="Riley R."/>
            <person name="Salamov A."/>
            <person name="Simmons B.A."/>
            <person name="Magnuson J.K."/>
            <person name="Henrissat B."/>
            <person name="Mortensen U.H."/>
            <person name="Larsen T.O."/>
            <person name="Devries R.P."/>
            <person name="Grigoriev I.V."/>
            <person name="Machida M."/>
            <person name="Baker S.E."/>
            <person name="Andersen M.R."/>
        </authorList>
    </citation>
    <scope>NUCLEOTIDE SEQUENCE [LARGE SCALE GENOMIC DNA]</scope>
    <source>
        <strain evidence="5 6">CBS 763.97</strain>
    </source>
</reference>
<evidence type="ECO:0000256" key="2">
    <source>
        <dbReference type="ARBA" id="ARBA00022857"/>
    </source>
</evidence>
<keyword evidence="3" id="KW-0560">Oxidoreductase</keyword>
<evidence type="ECO:0000259" key="4">
    <source>
        <dbReference type="Pfam" id="PF00248"/>
    </source>
</evidence>
<dbReference type="Pfam" id="PF00248">
    <property type="entry name" value="Aldo_ket_red"/>
    <property type="match status" value="1"/>
</dbReference>
<dbReference type="GO" id="GO:0016616">
    <property type="term" value="F:oxidoreductase activity, acting on the CH-OH group of donors, NAD or NADP as acceptor"/>
    <property type="evidence" value="ECO:0007669"/>
    <property type="project" value="UniProtKB-ARBA"/>
</dbReference>
<dbReference type="SUPFAM" id="SSF51430">
    <property type="entry name" value="NAD(P)-linked oxidoreductase"/>
    <property type="match status" value="1"/>
</dbReference>
<evidence type="ECO:0000313" key="6">
    <source>
        <dbReference type="Proteomes" id="UP000326268"/>
    </source>
</evidence>
<feature type="domain" description="NADP-dependent oxidoreductase" evidence="4">
    <location>
        <begin position="119"/>
        <end position="336"/>
    </location>
</feature>
<dbReference type="Gene3D" id="3.20.20.100">
    <property type="entry name" value="NADP-dependent oxidoreductase domain"/>
    <property type="match status" value="1"/>
</dbReference>
<dbReference type="Proteomes" id="UP000326268">
    <property type="component" value="Unassembled WGS sequence"/>
</dbReference>
<dbReference type="InterPro" id="IPR036812">
    <property type="entry name" value="NAD(P)_OxRdtase_dom_sf"/>
</dbReference>
<dbReference type="GeneID" id="43654107"/>
<dbReference type="EMBL" id="ML737566">
    <property type="protein sequence ID" value="KAE8370272.1"/>
    <property type="molecule type" value="Genomic_DNA"/>
</dbReference>
<protein>
    <submittedName>
        <fullName evidence="5">NADP-dependent oxidoreductase domain-containing protein</fullName>
    </submittedName>
</protein>
<dbReference type="AlphaFoldDB" id="A0A5N7AK54"/>
<name>A0A5N7AK54_9EURO</name>
<evidence type="ECO:0000256" key="3">
    <source>
        <dbReference type="ARBA" id="ARBA00023002"/>
    </source>
</evidence>
<dbReference type="InterPro" id="IPR023210">
    <property type="entry name" value="NADP_OxRdtase_dom"/>
</dbReference>
<sequence length="360" mass="40688">MGWYQLFPTGLNRYPSQSHMKDFQPVALSGPGYGPFAMTPTGEHRMYELESELFRWTVKALLLSGASTFRKPSFRLGQAMAQTMTTRVTSYTLNTGMKAPALGFGTFQKPNAQEATVIYNVEVQVGKGIQRGGISQKDIFFYTKLWCNDYHPDDVESVLDNSLRDLDTIYINLLMIHYPCTFKQAMEKLTGTGKVSGIGVSNFSKGEMETLLKESSTVTVDQIEVDPYLQHKSFAEWLQAKVIHGVQFSPLGNMNDFYRQTGWSKDIVQMRRVMGQLILKDIGHKYGKSPVQVVLVWGINRRRSVIPKSVVDWQIEKSLAADLELQAEDMAQVATLDAKACFNDPSLDYKWQLYRDLEGG</sequence>
<evidence type="ECO:0000313" key="5">
    <source>
        <dbReference type="EMBL" id="KAE8370272.1"/>
    </source>
</evidence>
<gene>
    <name evidence="5" type="ORF">BDV27DRAFT_140474</name>
</gene>
<dbReference type="InterPro" id="IPR020471">
    <property type="entry name" value="AKR"/>
</dbReference>
<comment type="similarity">
    <text evidence="1">Belongs to the aldo/keto reductase family.</text>
</comment>
<keyword evidence="6" id="KW-1185">Reference proteome</keyword>
<evidence type="ECO:0000256" key="1">
    <source>
        <dbReference type="ARBA" id="ARBA00007905"/>
    </source>
</evidence>
<keyword evidence="2" id="KW-0521">NADP</keyword>
<proteinExistence type="inferred from homology"/>
<dbReference type="RefSeq" id="XP_031933353.1">
    <property type="nucleotide sequence ID" value="XM_032069661.1"/>
</dbReference>
<organism evidence="5 6">
    <name type="scientific">Aspergillus caelatus</name>
    <dbReference type="NCBI Taxonomy" id="61420"/>
    <lineage>
        <taxon>Eukaryota</taxon>
        <taxon>Fungi</taxon>
        <taxon>Dikarya</taxon>
        <taxon>Ascomycota</taxon>
        <taxon>Pezizomycotina</taxon>
        <taxon>Eurotiomycetes</taxon>
        <taxon>Eurotiomycetidae</taxon>
        <taxon>Eurotiales</taxon>
        <taxon>Aspergillaceae</taxon>
        <taxon>Aspergillus</taxon>
        <taxon>Aspergillus subgen. Circumdati</taxon>
    </lineage>
</organism>
<accession>A0A5N7AK54</accession>
<dbReference type="PANTHER" id="PTHR43827:SF3">
    <property type="entry name" value="NADP-DEPENDENT OXIDOREDUCTASE DOMAIN-CONTAINING PROTEIN"/>
    <property type="match status" value="1"/>
</dbReference>
<dbReference type="PANTHER" id="PTHR43827">
    <property type="entry name" value="2,5-DIKETO-D-GLUCONIC ACID REDUCTASE"/>
    <property type="match status" value="1"/>
</dbReference>
<dbReference type="PRINTS" id="PR00069">
    <property type="entry name" value="ALDKETRDTASE"/>
</dbReference>
<dbReference type="OrthoDB" id="416253at2759"/>